<feature type="domain" description="Clr5" evidence="2">
    <location>
        <begin position="49"/>
        <end position="99"/>
    </location>
</feature>
<proteinExistence type="predicted"/>
<evidence type="ECO:0000313" key="4">
    <source>
        <dbReference type="Proteomes" id="UP000070700"/>
    </source>
</evidence>
<evidence type="ECO:0000313" key="3">
    <source>
        <dbReference type="EMBL" id="KUJ16030.1"/>
    </source>
</evidence>
<dbReference type="Pfam" id="PF14420">
    <property type="entry name" value="Clr5"/>
    <property type="match status" value="1"/>
</dbReference>
<gene>
    <name evidence="3" type="ORF">LY89DRAFT_783260</name>
</gene>
<evidence type="ECO:0000256" key="1">
    <source>
        <dbReference type="SAM" id="MobiDB-lite"/>
    </source>
</evidence>
<dbReference type="GeneID" id="28832386"/>
<dbReference type="PANTHER" id="PTHR38788:SF3">
    <property type="entry name" value="CLR5 DOMAIN-CONTAINING PROTEIN"/>
    <property type="match status" value="1"/>
</dbReference>
<reference evidence="3 4" key="1">
    <citation type="submission" date="2015-10" db="EMBL/GenBank/DDBJ databases">
        <title>Full genome of DAOMC 229536 Phialocephala scopiformis, a fungal endophyte of spruce producing the potent anti-insectan compound rugulosin.</title>
        <authorList>
            <consortium name="DOE Joint Genome Institute"/>
            <person name="Walker A.K."/>
            <person name="Frasz S.L."/>
            <person name="Seifert K.A."/>
            <person name="Miller J.D."/>
            <person name="Mondo S.J."/>
            <person name="Labutti K."/>
            <person name="Lipzen A."/>
            <person name="Dockter R."/>
            <person name="Kennedy M."/>
            <person name="Grigoriev I.V."/>
            <person name="Spatafora J.W."/>
        </authorList>
    </citation>
    <scope>NUCLEOTIDE SEQUENCE [LARGE SCALE GENOMIC DNA]</scope>
    <source>
        <strain evidence="3 4">CBS 120377</strain>
    </source>
</reference>
<evidence type="ECO:0000259" key="2">
    <source>
        <dbReference type="Pfam" id="PF14420"/>
    </source>
</evidence>
<name>A0A194X782_MOLSC</name>
<dbReference type="InterPro" id="IPR025676">
    <property type="entry name" value="Clr5_dom"/>
</dbReference>
<dbReference type="RefSeq" id="XP_018070385.1">
    <property type="nucleotide sequence ID" value="XM_018222660.1"/>
</dbReference>
<dbReference type="InParanoid" id="A0A194X782"/>
<dbReference type="AlphaFoldDB" id="A0A194X782"/>
<dbReference type="KEGG" id="psco:LY89DRAFT_783260"/>
<dbReference type="OrthoDB" id="5986190at2759"/>
<dbReference type="EMBL" id="KQ947417">
    <property type="protein sequence ID" value="KUJ16030.1"/>
    <property type="molecule type" value="Genomic_DNA"/>
</dbReference>
<protein>
    <recommendedName>
        <fullName evidence="2">Clr5 domain-containing protein</fullName>
    </recommendedName>
</protein>
<feature type="region of interest" description="Disordered" evidence="1">
    <location>
        <begin position="1"/>
        <end position="22"/>
    </location>
</feature>
<organism evidence="3 4">
    <name type="scientific">Mollisia scopiformis</name>
    <name type="common">Conifer needle endophyte fungus</name>
    <name type="synonym">Phialocephala scopiformis</name>
    <dbReference type="NCBI Taxonomy" id="149040"/>
    <lineage>
        <taxon>Eukaryota</taxon>
        <taxon>Fungi</taxon>
        <taxon>Dikarya</taxon>
        <taxon>Ascomycota</taxon>
        <taxon>Pezizomycotina</taxon>
        <taxon>Leotiomycetes</taxon>
        <taxon>Helotiales</taxon>
        <taxon>Mollisiaceae</taxon>
        <taxon>Mollisia</taxon>
    </lineage>
</organism>
<accession>A0A194X782</accession>
<dbReference type="PANTHER" id="PTHR38788">
    <property type="entry name" value="CLR5 DOMAIN-CONTAINING PROTEIN"/>
    <property type="match status" value="1"/>
</dbReference>
<sequence>MGSSINPTTPPGSPRVSSDPYTSLGTLLRNTSPVRASKRGKTLVRNDALWETIRDDIFQIYMAQDNTLPLTMLLIETRYNFKRSERKWKAKLKEWNFVKNVTKAEMKVVVAKAEKRATEDGKDTLFLHHGNIIPPEKVANWKRRLTTMAATPANPYAKTPATIAYFTPIYHSQPNLEELQVFRSTFSRVTIGGEVKPKSLFLPARYSVRATGQGPEEVVNAKPVPPSGRNRREVENFDYMDNSTTTFSVSTRGAWRSEITREDLSTFPSGSVLSITEYFAYTLDSVQLGSGKLESILASWSIPEIKSRYHALEYLQLQVKRDGRILRFRPGFIRDFITCHTDDINSPNIPRDFTPSDRLPFHHAELQDSVYAALLEELGLALVRNDDSPRAIIIASIMVQSLDIVSRGGTPDSLVGRWHHDQDFFETSIPYLQNALRNSLYHIRQAFGWDFALARLLGDMLDKSYQQLGWTSAWDWRQDIDVSEHGLGKTICELSEERVALVENDFETDDLYFQFIQPLLRSIAVHIMTPLQIARIYNNIYIHILRREADDRGGCGFCQLETPVVVYFKDANGSRKGTSSKTVCDRCELLMKNSIQHLEVLMTTTSKQPIPDEALELYVNTKRRLIAELNGLPGSQPS</sequence>
<keyword evidence="4" id="KW-1185">Reference proteome</keyword>
<dbReference type="Proteomes" id="UP000070700">
    <property type="component" value="Unassembled WGS sequence"/>
</dbReference>